<accession>A0A098LHQ7</accession>
<evidence type="ECO:0000313" key="2">
    <source>
        <dbReference type="Proteomes" id="UP000030185"/>
    </source>
</evidence>
<reference evidence="1 2" key="1">
    <citation type="submission" date="2014-09" db="EMBL/GenBank/DDBJ databases">
        <title>Sporocytophaga myxococcoides PG-01 genome sequencing.</title>
        <authorList>
            <person name="Liu L."/>
            <person name="Gao P.J."/>
            <person name="Chen G.J."/>
            <person name="Wang L.S."/>
        </authorList>
    </citation>
    <scope>NUCLEOTIDE SEQUENCE [LARGE SCALE GENOMIC DNA]</scope>
    <source>
        <strain evidence="1 2">PG-01</strain>
    </source>
</reference>
<name>A0A098LHQ7_9BACT</name>
<dbReference type="Proteomes" id="UP000030185">
    <property type="component" value="Unassembled WGS sequence"/>
</dbReference>
<comment type="caution">
    <text evidence="1">The sequence shown here is derived from an EMBL/GenBank/DDBJ whole genome shotgun (WGS) entry which is preliminary data.</text>
</comment>
<dbReference type="eggNOG" id="COG0664">
    <property type="taxonomic scope" value="Bacteria"/>
</dbReference>
<evidence type="ECO:0000313" key="1">
    <source>
        <dbReference type="EMBL" id="GAL85668.1"/>
    </source>
</evidence>
<dbReference type="RefSeq" id="WP_045464463.1">
    <property type="nucleotide sequence ID" value="NZ_BBLT01000005.1"/>
</dbReference>
<keyword evidence="2" id="KW-1185">Reference proteome</keyword>
<dbReference type="Gene3D" id="2.60.120.10">
    <property type="entry name" value="Jelly Rolls"/>
    <property type="match status" value="1"/>
</dbReference>
<dbReference type="InterPro" id="IPR014710">
    <property type="entry name" value="RmlC-like_jellyroll"/>
</dbReference>
<dbReference type="STRING" id="153721.MYP_2897"/>
<dbReference type="EMBL" id="BBLT01000005">
    <property type="protein sequence ID" value="GAL85668.1"/>
    <property type="molecule type" value="Genomic_DNA"/>
</dbReference>
<protein>
    <recommendedName>
        <fullName evidence="3">Crp/Fnr family transcriptional regulator</fullName>
    </recommendedName>
</protein>
<dbReference type="InterPro" id="IPR018490">
    <property type="entry name" value="cNMP-bd_dom_sf"/>
</dbReference>
<sequence>MNNIKNSIRTLFNLSEEEVTIFLSEFNKEKIKKNEVFIAEGGVCHKIGLIESGLMMCVYNKNGNEIIEEFAFENSFITNYYSYLTFKPSQKEIRCIEDTTVYVITRPGLDKLGTLYPFIRDMARKMNEMLFLRNHDRVKSLLLDTPAERYLQLISQKKDLAQRLPQYLIASYLGVAPETVSRIRNKMSTGHY</sequence>
<evidence type="ECO:0008006" key="3">
    <source>
        <dbReference type="Google" id="ProtNLM"/>
    </source>
</evidence>
<dbReference type="SUPFAM" id="SSF51206">
    <property type="entry name" value="cAMP-binding domain-like"/>
    <property type="match status" value="1"/>
</dbReference>
<organism evidence="1 2">
    <name type="scientific">Sporocytophaga myxococcoides</name>
    <dbReference type="NCBI Taxonomy" id="153721"/>
    <lineage>
        <taxon>Bacteria</taxon>
        <taxon>Pseudomonadati</taxon>
        <taxon>Bacteroidota</taxon>
        <taxon>Cytophagia</taxon>
        <taxon>Cytophagales</taxon>
        <taxon>Cytophagaceae</taxon>
        <taxon>Sporocytophaga</taxon>
    </lineage>
</organism>
<dbReference type="AlphaFoldDB" id="A0A098LHQ7"/>
<gene>
    <name evidence="1" type="ORF">MYP_2897</name>
</gene>
<proteinExistence type="predicted"/>
<dbReference type="OrthoDB" id="667553at2"/>